<dbReference type="Proteomes" id="UP000196228">
    <property type="component" value="Chromosome"/>
</dbReference>
<reference evidence="8 9" key="1">
    <citation type="submission" date="2017-05" db="EMBL/GenBank/DDBJ databases">
        <authorList>
            <person name="Song R."/>
            <person name="Chenine A.L."/>
            <person name="Ruprecht R.M."/>
        </authorList>
    </citation>
    <scope>NUCLEOTIDE SEQUENCE [LARGE SCALE GENOMIC DNA]</scope>
    <source>
        <strain evidence="8 9">PSBB019</strain>
    </source>
</reference>
<evidence type="ECO:0000313" key="9">
    <source>
        <dbReference type="Proteomes" id="UP000196228"/>
    </source>
</evidence>
<gene>
    <name evidence="8" type="ORF">CBR64_00725</name>
</gene>
<sequence length="386" mass="40287">MRRRVDSVVGAPGSHVTSGTVRAPAHSTPATTAVVIAVTTITAAAVRIGSLGSEPMTARSSICGVSTGWPNNARPERSVPVPLLQDSGRPGGSGSVFANFLIGLREGLEASLVVSILVAYLVKTGRRDLLPALWSGVGVAVLVSLGFGAALTFGPQGLSFEAQEAIGGALSILAVGLITWMIFWMGRTARHLKADLQHKLDDAIAAGRWAVVVMAVLAVGREGLETALFLWAGAQATGATTRPLLGAVLGIAVAVGLAWAVYRGALRLNLRLFFAWTGLFLIVVAAGVLSYGVHDLQEAGILPGLHNLAFDVSAQIPPSSWYGTVLKGVFNFSPATTWLELAAWWLYLVPTLFFFVRTVWFGPSPGAPAKPAPAPVTNTAPLGGDR</sequence>
<evidence type="ECO:0000256" key="4">
    <source>
        <dbReference type="ARBA" id="ARBA00022989"/>
    </source>
</evidence>
<organism evidence="8 9">
    <name type="scientific">Cellulosimicrobium cellulans</name>
    <name type="common">Arthrobacter luteus</name>
    <dbReference type="NCBI Taxonomy" id="1710"/>
    <lineage>
        <taxon>Bacteria</taxon>
        <taxon>Bacillati</taxon>
        <taxon>Actinomycetota</taxon>
        <taxon>Actinomycetes</taxon>
        <taxon>Micrococcales</taxon>
        <taxon>Promicromonosporaceae</taxon>
        <taxon>Cellulosimicrobium</taxon>
    </lineage>
</organism>
<dbReference type="PANTHER" id="PTHR31632">
    <property type="entry name" value="IRON TRANSPORTER FTH1"/>
    <property type="match status" value="1"/>
</dbReference>
<evidence type="ECO:0000256" key="6">
    <source>
        <dbReference type="SAM" id="MobiDB-lite"/>
    </source>
</evidence>
<dbReference type="Pfam" id="PF03239">
    <property type="entry name" value="FTR1"/>
    <property type="match status" value="1"/>
</dbReference>
<feature type="transmembrane region" description="Helical" evidence="7">
    <location>
        <begin position="129"/>
        <end position="153"/>
    </location>
</feature>
<protein>
    <submittedName>
        <fullName evidence="8">High-affinity Fe2+/Pb2+ permease</fullName>
    </submittedName>
</protein>
<keyword evidence="4 7" id="KW-1133">Transmembrane helix</keyword>
<evidence type="ECO:0000256" key="7">
    <source>
        <dbReference type="SAM" id="Phobius"/>
    </source>
</evidence>
<dbReference type="NCBIfam" id="NF041756">
    <property type="entry name" value="EfeU"/>
    <property type="match status" value="1"/>
</dbReference>
<feature type="region of interest" description="Disordered" evidence="6">
    <location>
        <begin position="367"/>
        <end position="386"/>
    </location>
</feature>
<feature type="transmembrane region" description="Helical" evidence="7">
    <location>
        <begin position="274"/>
        <end position="293"/>
    </location>
</feature>
<feature type="transmembrane region" description="Helical" evidence="7">
    <location>
        <begin position="342"/>
        <end position="360"/>
    </location>
</feature>
<evidence type="ECO:0000256" key="3">
    <source>
        <dbReference type="ARBA" id="ARBA00022692"/>
    </source>
</evidence>
<keyword evidence="5 7" id="KW-0472">Membrane</keyword>
<dbReference type="GO" id="GO:0015093">
    <property type="term" value="F:ferrous iron transmembrane transporter activity"/>
    <property type="evidence" value="ECO:0007669"/>
    <property type="project" value="TreeGrafter"/>
</dbReference>
<accession>A0A1Y0HSG2</accession>
<dbReference type="GO" id="GO:0033573">
    <property type="term" value="C:high-affinity iron permease complex"/>
    <property type="evidence" value="ECO:0007669"/>
    <property type="project" value="InterPro"/>
</dbReference>
<comment type="subcellular location">
    <subcellularLocation>
        <location evidence="1">Membrane</location>
        <topology evidence="1">Multi-pass membrane protein</topology>
    </subcellularLocation>
</comment>
<name>A0A1Y0HSG2_CELCE</name>
<feature type="compositionally biased region" description="Low complexity" evidence="6">
    <location>
        <begin position="375"/>
        <end position="386"/>
    </location>
</feature>
<evidence type="ECO:0000313" key="8">
    <source>
        <dbReference type="EMBL" id="ARU50255.1"/>
    </source>
</evidence>
<dbReference type="PANTHER" id="PTHR31632:SF2">
    <property type="entry name" value="PLASMA MEMBRANE IRON PERMEASE"/>
    <property type="match status" value="1"/>
</dbReference>
<dbReference type="InterPro" id="IPR004923">
    <property type="entry name" value="FTR1/Fip1/EfeU"/>
</dbReference>
<feature type="transmembrane region" description="Helical" evidence="7">
    <location>
        <begin position="165"/>
        <end position="185"/>
    </location>
</feature>
<dbReference type="EMBL" id="CP021383">
    <property type="protein sequence ID" value="ARU50255.1"/>
    <property type="molecule type" value="Genomic_DNA"/>
</dbReference>
<evidence type="ECO:0000256" key="2">
    <source>
        <dbReference type="ARBA" id="ARBA00008333"/>
    </source>
</evidence>
<evidence type="ECO:0000256" key="5">
    <source>
        <dbReference type="ARBA" id="ARBA00023136"/>
    </source>
</evidence>
<comment type="similarity">
    <text evidence="2">Belongs to the oxidase-dependent Fe transporter (OFeT) (TC 9.A.10.1) family.</text>
</comment>
<proteinExistence type="inferred from homology"/>
<dbReference type="KEGG" id="cceu:CBR64_00725"/>
<feature type="region of interest" description="Disordered" evidence="6">
    <location>
        <begin position="1"/>
        <end position="24"/>
    </location>
</feature>
<evidence type="ECO:0000256" key="1">
    <source>
        <dbReference type="ARBA" id="ARBA00004141"/>
    </source>
</evidence>
<feature type="transmembrane region" description="Helical" evidence="7">
    <location>
        <begin position="244"/>
        <end position="262"/>
    </location>
</feature>
<feature type="transmembrane region" description="Helical" evidence="7">
    <location>
        <begin position="206"/>
        <end position="224"/>
    </location>
</feature>
<keyword evidence="3 7" id="KW-0812">Transmembrane</keyword>
<dbReference type="AlphaFoldDB" id="A0A1Y0HSG2"/>